<dbReference type="GO" id="GO:0003677">
    <property type="term" value="F:DNA binding"/>
    <property type="evidence" value="ECO:0007669"/>
    <property type="project" value="InterPro"/>
</dbReference>
<evidence type="ECO:0000313" key="3">
    <source>
        <dbReference type="Proteomes" id="UP000294843"/>
    </source>
</evidence>
<protein>
    <submittedName>
        <fullName evidence="2">XRE family transcriptional regulator</fullName>
    </submittedName>
</protein>
<comment type="caution">
    <text evidence="2">The sequence shown here is derived from an EMBL/GenBank/DDBJ whole genome shotgun (WGS) entry which is preliminary data.</text>
</comment>
<dbReference type="OrthoDB" id="194368at2"/>
<gene>
    <name evidence="2" type="ORF">ERX55_02115</name>
</gene>
<dbReference type="EMBL" id="SCWF01000001">
    <property type="protein sequence ID" value="TDM15724.1"/>
    <property type="molecule type" value="Genomic_DNA"/>
</dbReference>
<dbReference type="Gene3D" id="1.10.260.40">
    <property type="entry name" value="lambda repressor-like DNA-binding domains"/>
    <property type="match status" value="1"/>
</dbReference>
<dbReference type="InterPro" id="IPR001387">
    <property type="entry name" value="Cro/C1-type_HTH"/>
</dbReference>
<evidence type="ECO:0000259" key="1">
    <source>
        <dbReference type="PROSITE" id="PS50943"/>
    </source>
</evidence>
<feature type="domain" description="HTH cro/C1-type" evidence="1">
    <location>
        <begin position="7"/>
        <end position="62"/>
    </location>
</feature>
<dbReference type="SUPFAM" id="SSF47413">
    <property type="entry name" value="lambda repressor-like DNA-binding domains"/>
    <property type="match status" value="1"/>
</dbReference>
<sequence length="113" mass="12891">MSKENHLKSLMEKKSGSVKAFAEEINLPYTTVRSILERGIMNAKVENVIKICKGLNIKTEDVLNIDNSSAEDFHDNQTVEVIAAHIDDDATEEEIEEILAYIEMRKSLRKNRK</sequence>
<dbReference type="InterPro" id="IPR010982">
    <property type="entry name" value="Lambda_DNA-bd_dom_sf"/>
</dbReference>
<organism evidence="2 3">
    <name type="scientific">Macrococcus bovicus</name>
    <dbReference type="NCBI Taxonomy" id="69968"/>
    <lineage>
        <taxon>Bacteria</taxon>
        <taxon>Bacillati</taxon>
        <taxon>Bacillota</taxon>
        <taxon>Bacilli</taxon>
        <taxon>Bacillales</taxon>
        <taxon>Staphylococcaceae</taxon>
        <taxon>Macrococcus</taxon>
    </lineage>
</organism>
<evidence type="ECO:0000313" key="2">
    <source>
        <dbReference type="EMBL" id="TDM15724.1"/>
    </source>
</evidence>
<name>A0A4R6C2Y2_9STAP</name>
<dbReference type="RefSeq" id="WP_133450924.1">
    <property type="nucleotide sequence ID" value="NZ_SCWF01000001.1"/>
</dbReference>
<dbReference type="AlphaFoldDB" id="A0A4R6C2Y2"/>
<proteinExistence type="predicted"/>
<keyword evidence="3" id="KW-1185">Reference proteome</keyword>
<accession>A0A4R6C2Y2</accession>
<dbReference type="CDD" id="cd00093">
    <property type="entry name" value="HTH_XRE"/>
    <property type="match status" value="1"/>
</dbReference>
<dbReference type="Pfam" id="PF13443">
    <property type="entry name" value="HTH_26"/>
    <property type="match status" value="1"/>
</dbReference>
<dbReference type="PROSITE" id="PS50943">
    <property type="entry name" value="HTH_CROC1"/>
    <property type="match status" value="1"/>
</dbReference>
<reference evidence="2 3" key="1">
    <citation type="submission" date="2019-01" db="EMBL/GenBank/DDBJ databases">
        <title>Draft genome sequences of the type strains of six Macrococcus species.</title>
        <authorList>
            <person name="Mazhar S."/>
            <person name="Altermann E."/>
            <person name="Hill C."/>
            <person name="Mcauliffe O."/>
        </authorList>
    </citation>
    <scope>NUCLEOTIDE SEQUENCE [LARGE SCALE GENOMIC DNA]</scope>
    <source>
        <strain evidence="2 3">ATCC 51825</strain>
    </source>
</reference>
<dbReference type="Proteomes" id="UP000294843">
    <property type="component" value="Unassembled WGS sequence"/>
</dbReference>